<gene>
    <name evidence="1" type="ORF">E2C01_086000</name>
</gene>
<evidence type="ECO:0000313" key="2">
    <source>
        <dbReference type="Proteomes" id="UP000324222"/>
    </source>
</evidence>
<reference evidence="1 2" key="1">
    <citation type="submission" date="2019-05" db="EMBL/GenBank/DDBJ databases">
        <title>Another draft genome of Portunus trituberculatus and its Hox gene families provides insights of decapod evolution.</title>
        <authorList>
            <person name="Jeong J.-H."/>
            <person name="Song I."/>
            <person name="Kim S."/>
            <person name="Choi T."/>
            <person name="Kim D."/>
            <person name="Ryu S."/>
            <person name="Kim W."/>
        </authorList>
    </citation>
    <scope>NUCLEOTIDE SEQUENCE [LARGE SCALE GENOMIC DNA]</scope>
    <source>
        <tissue evidence="1">Muscle</tissue>
    </source>
</reference>
<keyword evidence="2" id="KW-1185">Reference proteome</keyword>
<dbReference type="AlphaFoldDB" id="A0A5B7J4B0"/>
<sequence length="51" mass="5911">MRHRHTPSHVSCVVEGHRLHYRRLPSISAFQDTFNMFQSQAAEMGRAATQE</sequence>
<proteinExistence type="predicted"/>
<dbReference type="EMBL" id="VSRR010086219">
    <property type="protein sequence ID" value="MPC90992.1"/>
    <property type="molecule type" value="Genomic_DNA"/>
</dbReference>
<organism evidence="1 2">
    <name type="scientific">Portunus trituberculatus</name>
    <name type="common">Swimming crab</name>
    <name type="synonym">Neptunus trituberculatus</name>
    <dbReference type="NCBI Taxonomy" id="210409"/>
    <lineage>
        <taxon>Eukaryota</taxon>
        <taxon>Metazoa</taxon>
        <taxon>Ecdysozoa</taxon>
        <taxon>Arthropoda</taxon>
        <taxon>Crustacea</taxon>
        <taxon>Multicrustacea</taxon>
        <taxon>Malacostraca</taxon>
        <taxon>Eumalacostraca</taxon>
        <taxon>Eucarida</taxon>
        <taxon>Decapoda</taxon>
        <taxon>Pleocyemata</taxon>
        <taxon>Brachyura</taxon>
        <taxon>Eubrachyura</taxon>
        <taxon>Portunoidea</taxon>
        <taxon>Portunidae</taxon>
        <taxon>Portuninae</taxon>
        <taxon>Portunus</taxon>
    </lineage>
</organism>
<accession>A0A5B7J4B0</accession>
<dbReference type="Proteomes" id="UP000324222">
    <property type="component" value="Unassembled WGS sequence"/>
</dbReference>
<name>A0A5B7J4B0_PORTR</name>
<protein>
    <submittedName>
        <fullName evidence="1">Uncharacterized protein</fullName>
    </submittedName>
</protein>
<evidence type="ECO:0000313" key="1">
    <source>
        <dbReference type="EMBL" id="MPC90992.1"/>
    </source>
</evidence>
<comment type="caution">
    <text evidence="1">The sequence shown here is derived from an EMBL/GenBank/DDBJ whole genome shotgun (WGS) entry which is preliminary data.</text>
</comment>